<proteinExistence type="predicted"/>
<dbReference type="Proteomes" id="UP001056386">
    <property type="component" value="Chromosome 2"/>
</dbReference>
<dbReference type="GeneID" id="45694067"/>
<sequence>MSERIHYQQAAPAGYKALVGVHAYVSQCGLDATLVDLVYLRVSLINGCAYCIDLHTRDLRKHGVAVEKIVLVPVWHEAKSLFSAREQAALAWAESVTRVAQTGVPDSDYQAAASVFGEKELADLTIAIGLMNSFNRLAISFRNVPAAALAAQG</sequence>
<reference evidence="2 4" key="1">
    <citation type="submission" date="2020-12" db="EMBL/GenBank/DDBJ databases">
        <title>FDA dAtabase for Regulatory Grade micrObial Sequences (FDA-ARGOS): Supporting development and validation of Infectious Disease Dx tests.</title>
        <authorList>
            <person name="Minogue T."/>
            <person name="Wolcott M."/>
            <person name="Wasieloski L."/>
            <person name="Aguilar W."/>
            <person name="Moore D."/>
            <person name="Jaissle J."/>
            <person name="Tallon L."/>
            <person name="Sadzewicz L."/>
            <person name="Zhao X."/>
            <person name="Boylan J."/>
            <person name="Ott S."/>
            <person name="Bowen H."/>
            <person name="Vavikolanu K."/>
            <person name="Mehta A."/>
            <person name="Aluvathingal J."/>
            <person name="Nadendla S."/>
            <person name="Yan Y."/>
            <person name="Sichtig H."/>
        </authorList>
    </citation>
    <scope>NUCLEOTIDE SEQUENCE [LARGE SCALE GENOMIC DNA]</scope>
    <source>
        <strain evidence="2 4">FDAARGOS_949</strain>
    </source>
</reference>
<name>A0AAP9XWC7_BURGL</name>
<evidence type="ECO:0000313" key="5">
    <source>
        <dbReference type="Proteomes" id="UP001056386"/>
    </source>
</evidence>
<dbReference type="EMBL" id="CP099583">
    <property type="protein sequence ID" value="USS42507.1"/>
    <property type="molecule type" value="Genomic_DNA"/>
</dbReference>
<dbReference type="Proteomes" id="UP000594892">
    <property type="component" value="Chromosome 1"/>
</dbReference>
<dbReference type="PANTHER" id="PTHR34846">
    <property type="entry name" value="4-CARBOXYMUCONOLACTONE DECARBOXYLASE FAMILY PROTEIN (AFU_ORTHOLOGUE AFUA_6G11590)"/>
    <property type="match status" value="1"/>
</dbReference>
<dbReference type="EMBL" id="CP065600">
    <property type="protein sequence ID" value="QPQ89360.1"/>
    <property type="molecule type" value="Genomic_DNA"/>
</dbReference>
<dbReference type="SUPFAM" id="SSF69118">
    <property type="entry name" value="AhpD-like"/>
    <property type="match status" value="1"/>
</dbReference>
<dbReference type="AlphaFoldDB" id="A0AAP9XWC7"/>
<organism evidence="2 4">
    <name type="scientific">Burkholderia glumae</name>
    <name type="common">Pseudomonas glumae</name>
    <dbReference type="NCBI Taxonomy" id="337"/>
    <lineage>
        <taxon>Bacteria</taxon>
        <taxon>Pseudomonadati</taxon>
        <taxon>Pseudomonadota</taxon>
        <taxon>Betaproteobacteria</taxon>
        <taxon>Burkholderiales</taxon>
        <taxon>Burkholderiaceae</taxon>
        <taxon>Burkholderia</taxon>
    </lineage>
</organism>
<gene>
    <name evidence="2" type="ORF">I6H06_06795</name>
    <name evidence="3" type="ORF">NFI99_09920</name>
</gene>
<dbReference type="PANTHER" id="PTHR34846:SF10">
    <property type="entry name" value="CYTOPLASMIC PROTEIN"/>
    <property type="match status" value="1"/>
</dbReference>
<dbReference type="GO" id="GO:0051920">
    <property type="term" value="F:peroxiredoxin activity"/>
    <property type="evidence" value="ECO:0007669"/>
    <property type="project" value="InterPro"/>
</dbReference>
<accession>A0AAP9XWC7</accession>
<dbReference type="Pfam" id="PF02627">
    <property type="entry name" value="CMD"/>
    <property type="match status" value="1"/>
</dbReference>
<keyword evidence="5" id="KW-1185">Reference proteome</keyword>
<dbReference type="Gene3D" id="1.20.1290.10">
    <property type="entry name" value="AhpD-like"/>
    <property type="match status" value="1"/>
</dbReference>
<evidence type="ECO:0000313" key="4">
    <source>
        <dbReference type="Proteomes" id="UP000594892"/>
    </source>
</evidence>
<evidence type="ECO:0000313" key="3">
    <source>
        <dbReference type="EMBL" id="USS42507.1"/>
    </source>
</evidence>
<dbReference type="InterPro" id="IPR003779">
    <property type="entry name" value="CMD-like"/>
</dbReference>
<dbReference type="InterPro" id="IPR004675">
    <property type="entry name" value="AhpD_core"/>
</dbReference>
<dbReference type="InterPro" id="IPR029032">
    <property type="entry name" value="AhpD-like"/>
</dbReference>
<evidence type="ECO:0000259" key="1">
    <source>
        <dbReference type="Pfam" id="PF02627"/>
    </source>
</evidence>
<protein>
    <submittedName>
        <fullName evidence="2">Carboxymuconolactone decarboxylase family protein</fullName>
    </submittedName>
</protein>
<dbReference type="RefSeq" id="WP_015877912.1">
    <property type="nucleotide sequence ID" value="NZ_CP021075.1"/>
</dbReference>
<feature type="domain" description="Carboxymuconolactone decarboxylase-like" evidence="1">
    <location>
        <begin position="14"/>
        <end position="94"/>
    </location>
</feature>
<reference evidence="3" key="2">
    <citation type="submission" date="2022-06" db="EMBL/GenBank/DDBJ databases">
        <title>Draft genome sequence of Burkholderia glumae strain GR20004 isolated from rice panicle showing bacterial panicle blight.</title>
        <authorList>
            <person name="Choi S.Y."/>
            <person name="Lee Y.H."/>
        </authorList>
    </citation>
    <scope>NUCLEOTIDE SEQUENCE</scope>
    <source>
        <strain evidence="3">GR20004</strain>
    </source>
</reference>
<dbReference type="NCBIfam" id="TIGR00778">
    <property type="entry name" value="ahpD_dom"/>
    <property type="match status" value="1"/>
</dbReference>
<evidence type="ECO:0000313" key="2">
    <source>
        <dbReference type="EMBL" id="QPQ89360.1"/>
    </source>
</evidence>